<dbReference type="EMBL" id="RCHS01002585">
    <property type="protein sequence ID" value="RMX46756.1"/>
    <property type="molecule type" value="Genomic_DNA"/>
</dbReference>
<name>A0A3M6TZH8_POCDA</name>
<reference evidence="2 3" key="1">
    <citation type="journal article" date="2018" name="Sci. Rep.">
        <title>Comparative analysis of the Pocillopora damicornis genome highlights role of immune system in coral evolution.</title>
        <authorList>
            <person name="Cunning R."/>
            <person name="Bay R.A."/>
            <person name="Gillette P."/>
            <person name="Baker A.C."/>
            <person name="Traylor-Knowles N."/>
        </authorList>
    </citation>
    <scope>NUCLEOTIDE SEQUENCE [LARGE SCALE GENOMIC DNA]</scope>
    <source>
        <strain evidence="2">RSMAS</strain>
        <tissue evidence="2">Whole animal</tissue>
    </source>
</reference>
<gene>
    <name evidence="2" type="ORF">pdam_00007680</name>
</gene>
<accession>A0A3M6TZH8</accession>
<organism evidence="2 3">
    <name type="scientific">Pocillopora damicornis</name>
    <name type="common">Cauliflower coral</name>
    <name type="synonym">Millepora damicornis</name>
    <dbReference type="NCBI Taxonomy" id="46731"/>
    <lineage>
        <taxon>Eukaryota</taxon>
        <taxon>Metazoa</taxon>
        <taxon>Cnidaria</taxon>
        <taxon>Anthozoa</taxon>
        <taxon>Hexacorallia</taxon>
        <taxon>Scleractinia</taxon>
        <taxon>Astrocoeniina</taxon>
        <taxon>Pocilloporidae</taxon>
        <taxon>Pocillopora</taxon>
    </lineage>
</organism>
<dbReference type="Gene3D" id="3.50.4.10">
    <property type="entry name" value="Hepatocyte Growth Factor"/>
    <property type="match status" value="1"/>
</dbReference>
<evidence type="ECO:0000259" key="1">
    <source>
        <dbReference type="PROSITE" id="PS50948"/>
    </source>
</evidence>
<dbReference type="PROSITE" id="PS50948">
    <property type="entry name" value="PAN"/>
    <property type="match status" value="1"/>
</dbReference>
<dbReference type="Pfam" id="PF00024">
    <property type="entry name" value="PAN_1"/>
    <property type="match status" value="1"/>
</dbReference>
<sequence length="320" mass="37038">TDFLGKNSIQSRMSPEFWLTFMFVMFWIYVINATGQCHENEHSIGRMFLRGHTFKTLRVGFPEECYLWCEKEIRCQSYNFVIGQNICELNNRTKEARPEDFAPDWKKFYMKRSQNRVPLGSIKDLPAATCGEIKVSEGDEMANGKYWIYSDGFGGVIEAYCDESWQKINGKEPICFGAKDDQYGSFKMTKSGHVKTMKLIHRSGSVRCSSSTISSYWGCIHPEYGETLMTIITDANKKAILPPTEDLKAFVFVYYNKREHFYNLPGYHHNSTELVFRNLVNPLSVSSNQEMQIWYGQDWIDFGEVDNSGETCVDVYAWYG</sequence>
<feature type="non-terminal residue" evidence="2">
    <location>
        <position position="1"/>
    </location>
</feature>
<dbReference type="InterPro" id="IPR003609">
    <property type="entry name" value="Pan_app"/>
</dbReference>
<evidence type="ECO:0000313" key="2">
    <source>
        <dbReference type="EMBL" id="RMX46756.1"/>
    </source>
</evidence>
<comment type="caution">
    <text evidence="2">The sequence shown here is derived from an EMBL/GenBank/DDBJ whole genome shotgun (WGS) entry which is preliminary data.</text>
</comment>
<dbReference type="Proteomes" id="UP000275408">
    <property type="component" value="Unassembled WGS sequence"/>
</dbReference>
<protein>
    <recommendedName>
        <fullName evidence="1">Apple domain-containing protein</fullName>
    </recommendedName>
</protein>
<evidence type="ECO:0000313" key="3">
    <source>
        <dbReference type="Proteomes" id="UP000275408"/>
    </source>
</evidence>
<proteinExistence type="predicted"/>
<keyword evidence="3" id="KW-1185">Reference proteome</keyword>
<dbReference type="OrthoDB" id="5945652at2759"/>
<feature type="domain" description="Apple" evidence="1">
    <location>
        <begin position="37"/>
        <end position="114"/>
    </location>
</feature>
<dbReference type="SUPFAM" id="SSF57414">
    <property type="entry name" value="Hairpin loop containing domain-like"/>
    <property type="match status" value="1"/>
</dbReference>
<dbReference type="AlphaFoldDB" id="A0A3M6TZH8"/>